<dbReference type="Gene3D" id="3.90.70.10">
    <property type="entry name" value="Cysteine proteinases"/>
    <property type="match status" value="1"/>
</dbReference>
<dbReference type="AlphaFoldDB" id="A0A7H8NA64"/>
<evidence type="ECO:0000256" key="2">
    <source>
        <dbReference type="SAM" id="Phobius"/>
    </source>
</evidence>
<organism evidence="3 4">
    <name type="scientific">Streptomyces buecherae</name>
    <dbReference type="NCBI Taxonomy" id="2763006"/>
    <lineage>
        <taxon>Bacteria</taxon>
        <taxon>Bacillati</taxon>
        <taxon>Actinomycetota</taxon>
        <taxon>Actinomycetes</taxon>
        <taxon>Kitasatosporales</taxon>
        <taxon>Streptomycetaceae</taxon>
        <taxon>Streptomyces</taxon>
    </lineage>
</organism>
<keyword evidence="2" id="KW-1133">Transmembrane helix</keyword>
<evidence type="ECO:0000256" key="1">
    <source>
        <dbReference type="SAM" id="MobiDB-lite"/>
    </source>
</evidence>
<reference evidence="3 4" key="1">
    <citation type="submission" date="2020-06" db="EMBL/GenBank/DDBJ databases">
        <title>Genome mining for natural products.</title>
        <authorList>
            <person name="Zhang B."/>
            <person name="Shi J."/>
            <person name="Ge H."/>
        </authorList>
    </citation>
    <scope>NUCLEOTIDE SEQUENCE [LARGE SCALE GENOMIC DNA]</scope>
    <source>
        <strain evidence="3 4">NA00687</strain>
    </source>
</reference>
<keyword evidence="2" id="KW-0812">Transmembrane</keyword>
<sequence>MVPRKHRAPVGAPVTPAAPPDSAPTRGRRRLTVALSGIAAVACLAAPLSGTSVAATPPAPAPAAQAAPSDVTASTQLAFTELVQSQNQWCWAATGLSIARYLGRGQNTSQNTFCAYARGLPPTSACPNQPGYLTDVQRSWSKLGMDPGRTTGTLPFQTVQQTIDANSPVETGIYWTSGGGHAQVLYGYDASRQTLMYADPWPSSPRYAEMNYNTYRSNSQFRWAESLYGEK</sequence>
<keyword evidence="4" id="KW-1185">Reference proteome</keyword>
<protein>
    <submittedName>
        <fullName evidence="3">C39 family peptidase</fullName>
    </submittedName>
</protein>
<dbReference type="EMBL" id="CP054929">
    <property type="protein sequence ID" value="QKW51314.1"/>
    <property type="molecule type" value="Genomic_DNA"/>
</dbReference>
<evidence type="ECO:0000313" key="3">
    <source>
        <dbReference type="EMBL" id="QKW51314.1"/>
    </source>
</evidence>
<dbReference type="Pfam" id="PF12385">
    <property type="entry name" value="Peptidase_C70"/>
    <property type="match status" value="1"/>
</dbReference>
<keyword evidence="2" id="KW-0472">Membrane</keyword>
<accession>A0A7H8NA64</accession>
<feature type="region of interest" description="Disordered" evidence="1">
    <location>
        <begin position="1"/>
        <end position="26"/>
    </location>
</feature>
<evidence type="ECO:0000313" key="4">
    <source>
        <dbReference type="Proteomes" id="UP000509303"/>
    </source>
</evidence>
<dbReference type="RefSeq" id="WP_176163035.1">
    <property type="nucleotide sequence ID" value="NZ_CP054929.1"/>
</dbReference>
<name>A0A7H8NA64_9ACTN</name>
<feature type="transmembrane region" description="Helical" evidence="2">
    <location>
        <begin position="31"/>
        <end position="50"/>
    </location>
</feature>
<dbReference type="InterPro" id="IPR022118">
    <property type="entry name" value="Peptidase_C70_AvrRpt2"/>
</dbReference>
<proteinExistence type="predicted"/>
<gene>
    <name evidence="3" type="ORF">HUT08_19230</name>
</gene>
<dbReference type="Proteomes" id="UP000509303">
    <property type="component" value="Chromosome"/>
</dbReference>